<name>A0A1B2ESY7_9HYPH</name>
<accession>A0A1B2ESY7</accession>
<dbReference type="AlphaFoldDB" id="A0A1B2ESY7"/>
<sequence length="74" mass="8250">MAATTTADDMKRRIEFVAQAIHDAQPSAFAWDAEPAFDRERYREYARNAIKLLGEDIGVLLFSLGEAAAEQYVG</sequence>
<geneLocation type="plasmid" evidence="1">
    <name>unnamed1</name>
</geneLocation>
<reference evidence="1" key="1">
    <citation type="submission" date="2016-07" db="EMBL/GenBank/DDBJ databases">
        <title>Microvirga ossetica sp. nov. a new species of rhizobia isolated from root nodules of the legume species Vicia alpestris Steven originated from North Ossetia region in the Caucasus.</title>
        <authorList>
            <person name="Safronova V.I."/>
            <person name="Kuznetsova I.G."/>
            <person name="Sazanova A.L."/>
            <person name="Belimov A."/>
            <person name="Andronov E."/>
            <person name="Osledkin Y.S."/>
            <person name="Onishchuk O.P."/>
            <person name="Kurchak O.N."/>
            <person name="Shaposhnikov A.I."/>
            <person name="Willems A."/>
            <person name="Tikhonovich I.A."/>
        </authorList>
    </citation>
    <scope>NUCLEOTIDE SEQUENCE [LARGE SCALE GENOMIC DNA]</scope>
    <source>
        <strain evidence="1">V5/3M</strain>
        <plasmid evidence="1">unnamed1</plasmid>
    </source>
</reference>
<protein>
    <submittedName>
        <fullName evidence="1">Uncharacterized protein</fullName>
    </submittedName>
</protein>
<proteinExistence type="predicted"/>
<gene>
    <name evidence="1" type="ORF">BB934_33370</name>
</gene>
<dbReference type="KEGG" id="moc:BB934_33370"/>
<organism evidence="1">
    <name type="scientific">Microvirga ossetica</name>
    <dbReference type="NCBI Taxonomy" id="1882682"/>
    <lineage>
        <taxon>Bacteria</taxon>
        <taxon>Pseudomonadati</taxon>
        <taxon>Pseudomonadota</taxon>
        <taxon>Alphaproteobacteria</taxon>
        <taxon>Hyphomicrobiales</taxon>
        <taxon>Methylobacteriaceae</taxon>
        <taxon>Microvirga</taxon>
    </lineage>
</organism>
<dbReference type="EMBL" id="CP016617">
    <property type="protein sequence ID" value="ANY83090.1"/>
    <property type="molecule type" value="Genomic_DNA"/>
</dbReference>
<evidence type="ECO:0000313" key="1">
    <source>
        <dbReference type="EMBL" id="ANY83090.1"/>
    </source>
</evidence>
<keyword evidence="1" id="KW-0614">Plasmid</keyword>